<reference evidence="2" key="1">
    <citation type="submission" date="2014-03" db="EMBL/GenBank/DDBJ databases">
        <authorList>
            <person name="Aksoy S."/>
            <person name="Warren W."/>
            <person name="Wilson R.K."/>
        </authorList>
    </citation>
    <scope>NUCLEOTIDE SEQUENCE [LARGE SCALE GENOMIC DNA]</scope>
    <source>
        <strain evidence="2">IAEA</strain>
    </source>
</reference>
<sequence length="67" mass="7780">MNRCYYKSRLKPSHRLIISSSYMSSSSSNLAITYSVTESFCEMLISSHILYESRRDVEKAFGHDHDI</sequence>
<evidence type="ECO:0000313" key="1">
    <source>
        <dbReference type="EnsemblMetazoa" id="GBRI032331-PA"/>
    </source>
</evidence>
<organism evidence="1 2">
    <name type="scientific">Glossina brevipalpis</name>
    <dbReference type="NCBI Taxonomy" id="37001"/>
    <lineage>
        <taxon>Eukaryota</taxon>
        <taxon>Metazoa</taxon>
        <taxon>Ecdysozoa</taxon>
        <taxon>Arthropoda</taxon>
        <taxon>Hexapoda</taxon>
        <taxon>Insecta</taxon>
        <taxon>Pterygota</taxon>
        <taxon>Neoptera</taxon>
        <taxon>Endopterygota</taxon>
        <taxon>Diptera</taxon>
        <taxon>Brachycera</taxon>
        <taxon>Muscomorpha</taxon>
        <taxon>Hippoboscoidea</taxon>
        <taxon>Glossinidae</taxon>
        <taxon>Glossina</taxon>
    </lineage>
</organism>
<dbReference type="EnsemblMetazoa" id="GBRI032331-RA">
    <property type="protein sequence ID" value="GBRI032331-PA"/>
    <property type="gene ID" value="GBRI032331"/>
</dbReference>
<accession>A0A1A9WU90</accession>
<reference evidence="1" key="2">
    <citation type="submission" date="2020-05" db="UniProtKB">
        <authorList>
            <consortium name="EnsemblMetazoa"/>
        </authorList>
    </citation>
    <scope>IDENTIFICATION</scope>
    <source>
        <strain evidence="1">IAEA</strain>
    </source>
</reference>
<protein>
    <submittedName>
        <fullName evidence="1">Uncharacterized protein</fullName>
    </submittedName>
</protein>
<keyword evidence="2" id="KW-1185">Reference proteome</keyword>
<dbReference type="VEuPathDB" id="VectorBase:GBRI032331"/>
<name>A0A1A9WU90_9MUSC</name>
<dbReference type="Proteomes" id="UP000091820">
    <property type="component" value="Unassembled WGS sequence"/>
</dbReference>
<evidence type="ECO:0000313" key="2">
    <source>
        <dbReference type="Proteomes" id="UP000091820"/>
    </source>
</evidence>
<proteinExistence type="predicted"/>
<dbReference type="AlphaFoldDB" id="A0A1A9WU90"/>